<evidence type="ECO:0000256" key="5">
    <source>
        <dbReference type="ARBA" id="ARBA00022989"/>
    </source>
</evidence>
<evidence type="ECO:0000256" key="6">
    <source>
        <dbReference type="ARBA" id="ARBA00023136"/>
    </source>
</evidence>
<dbReference type="GO" id="GO:0022857">
    <property type="term" value="F:transmembrane transporter activity"/>
    <property type="evidence" value="ECO:0007669"/>
    <property type="project" value="InterPro"/>
</dbReference>
<comment type="similarity">
    <text evidence="7">Belongs to the binding-protein-dependent transport system permease family.</text>
</comment>
<feature type="transmembrane region" description="Helical" evidence="7">
    <location>
        <begin position="298"/>
        <end position="317"/>
    </location>
</feature>
<dbReference type="InterPro" id="IPR000515">
    <property type="entry name" value="MetI-like"/>
</dbReference>
<name>A0A524RQ67_9CHRO</name>
<evidence type="ECO:0000313" key="10">
    <source>
        <dbReference type="Proteomes" id="UP000317990"/>
    </source>
</evidence>
<comment type="caution">
    <text evidence="9">The sequence shown here is derived from an EMBL/GenBank/DDBJ whole genome shotgun (WGS) entry which is preliminary data.</text>
</comment>
<evidence type="ECO:0000256" key="1">
    <source>
        <dbReference type="ARBA" id="ARBA00004651"/>
    </source>
</evidence>
<dbReference type="Gene3D" id="1.10.3720.10">
    <property type="entry name" value="MetI-like"/>
    <property type="match status" value="1"/>
</dbReference>
<feature type="transmembrane region" description="Helical" evidence="7">
    <location>
        <begin position="168"/>
        <end position="188"/>
    </location>
</feature>
<dbReference type="GO" id="GO:0006865">
    <property type="term" value="P:amino acid transport"/>
    <property type="evidence" value="ECO:0007669"/>
    <property type="project" value="TreeGrafter"/>
</dbReference>
<feature type="transmembrane region" description="Helical" evidence="7">
    <location>
        <begin position="194"/>
        <end position="211"/>
    </location>
</feature>
<feature type="domain" description="ABC transmembrane type-1" evidence="8">
    <location>
        <begin position="123"/>
        <end position="317"/>
    </location>
</feature>
<feature type="transmembrane region" description="Helical" evidence="7">
    <location>
        <begin position="55"/>
        <end position="74"/>
    </location>
</feature>
<evidence type="ECO:0000313" key="9">
    <source>
        <dbReference type="EMBL" id="TGG94548.1"/>
    </source>
</evidence>
<dbReference type="Pfam" id="PF00528">
    <property type="entry name" value="BPD_transp_1"/>
    <property type="match status" value="1"/>
</dbReference>
<dbReference type="EMBL" id="SRMO01000034">
    <property type="protein sequence ID" value="TGG94548.1"/>
    <property type="molecule type" value="Genomic_DNA"/>
</dbReference>
<comment type="subcellular location">
    <subcellularLocation>
        <location evidence="1 7">Cell membrane</location>
        <topology evidence="1 7">Multi-pass membrane protein</topology>
    </subcellularLocation>
</comment>
<feature type="transmembrane region" description="Helical" evidence="7">
    <location>
        <begin position="269"/>
        <end position="286"/>
    </location>
</feature>
<dbReference type="NCBIfam" id="TIGR01726">
    <property type="entry name" value="HEQRo_perm_3TM"/>
    <property type="match status" value="1"/>
</dbReference>
<proteinExistence type="inferred from homology"/>
<keyword evidence="2 7" id="KW-0813">Transport</keyword>
<keyword evidence="4 7" id="KW-0812">Transmembrane</keyword>
<keyword evidence="5 7" id="KW-1133">Transmembrane helix</keyword>
<evidence type="ECO:0000259" key="8">
    <source>
        <dbReference type="PROSITE" id="PS50928"/>
    </source>
</evidence>
<keyword evidence="3" id="KW-1003">Cell membrane</keyword>
<dbReference type="InterPro" id="IPR043429">
    <property type="entry name" value="ArtM/GltK/GlnP/TcyL/YhdX-like"/>
</dbReference>
<dbReference type="SUPFAM" id="SSF161098">
    <property type="entry name" value="MetI-like"/>
    <property type="match status" value="1"/>
</dbReference>
<accession>A0A524RQ67</accession>
<reference evidence="9 10" key="1">
    <citation type="journal article" date="2019" name="mSystems">
        <title>Life at home and on the roam: Genomic adaptions reflect the dual lifestyle of an intracellular, facultative symbiont.</title>
        <authorList>
            <person name="Burgsdorf I."/>
        </authorList>
    </citation>
    <scope>NUCLEOTIDE SEQUENCE [LARGE SCALE GENOMIC DNA]</scope>
    <source>
        <strain evidence="9">277cV</strain>
    </source>
</reference>
<dbReference type="GO" id="GO:0043190">
    <property type="term" value="C:ATP-binding cassette (ABC) transporter complex"/>
    <property type="evidence" value="ECO:0007669"/>
    <property type="project" value="InterPro"/>
</dbReference>
<evidence type="ECO:0000256" key="3">
    <source>
        <dbReference type="ARBA" id="ARBA00022475"/>
    </source>
</evidence>
<feature type="transmembrane region" description="Helical" evidence="7">
    <location>
        <begin position="86"/>
        <end position="105"/>
    </location>
</feature>
<dbReference type="CDD" id="cd06261">
    <property type="entry name" value="TM_PBP2"/>
    <property type="match status" value="1"/>
</dbReference>
<dbReference type="PANTHER" id="PTHR30614:SF41">
    <property type="entry name" value="INNER MEMBRANE AMINO-ACID ABC TRANSPORTER PERMEASE PROTEIN YHDY"/>
    <property type="match status" value="1"/>
</dbReference>
<evidence type="ECO:0000256" key="7">
    <source>
        <dbReference type="RuleBase" id="RU363032"/>
    </source>
</evidence>
<feature type="transmembrane region" description="Helical" evidence="7">
    <location>
        <begin position="125"/>
        <end position="147"/>
    </location>
</feature>
<evidence type="ECO:0000256" key="4">
    <source>
        <dbReference type="ARBA" id="ARBA00022692"/>
    </source>
</evidence>
<keyword evidence="6 7" id="KW-0472">Membrane</keyword>
<evidence type="ECO:0000256" key="2">
    <source>
        <dbReference type="ARBA" id="ARBA00022448"/>
    </source>
</evidence>
<dbReference type="PROSITE" id="PS50928">
    <property type="entry name" value="ABC_TM1"/>
    <property type="match status" value="1"/>
</dbReference>
<organism evidence="9 10">
    <name type="scientific">Aphanocapsa feldmannii 277cV</name>
    <dbReference type="NCBI Taxonomy" id="2507553"/>
    <lineage>
        <taxon>Bacteria</taxon>
        <taxon>Bacillati</taxon>
        <taxon>Cyanobacteriota</taxon>
        <taxon>Cyanophyceae</taxon>
        <taxon>Oscillatoriophycideae</taxon>
        <taxon>Chroococcales</taxon>
        <taxon>Microcystaceae</taxon>
        <taxon>Aphanocapsa</taxon>
    </lineage>
</organism>
<dbReference type="InterPro" id="IPR010065">
    <property type="entry name" value="AA_ABC_transptr_permease_3TM"/>
</dbReference>
<dbReference type="Proteomes" id="UP000317990">
    <property type="component" value="Unassembled WGS sequence"/>
</dbReference>
<dbReference type="InterPro" id="IPR035906">
    <property type="entry name" value="MetI-like_sf"/>
</dbReference>
<dbReference type="AlphaFoldDB" id="A0A524RQ67"/>
<dbReference type="PANTHER" id="PTHR30614">
    <property type="entry name" value="MEMBRANE COMPONENT OF AMINO ACID ABC TRANSPORTER"/>
    <property type="match status" value="1"/>
</dbReference>
<protein>
    <submittedName>
        <fullName evidence="9">Amino acid ABC transporter permease</fullName>
    </submittedName>
</protein>
<gene>
    <name evidence="9" type="ORF">ERJ67_02660</name>
</gene>
<sequence length="334" mass="36154">MFASPLDGLITLLLLACSGWLLALLGHWVLALANWKVVASNLPLYLMGLYPAAAYWRPLVLMACLVLLAVLTLLSPRLPRLAVFRWLQRLLPWLWLLALPLGFWLLSGGLGLDPVRTRQWGGLTLTLVVTAGSALLALPLGVLLALGRRSPYPLVHHSSSFYVELIRAVPLISVLFFGQLLIPLFLPSGWTIDRVLRAVLSFAFFAAAYVAEDVRGGLQALPPTQREAAHALGLSVVQTVGLVLLPQALRIALPALTNQLVGLVQNTSLLAILGAVELLGISRSILANPQFIGRYLEVYVWLGVLYWLICTTMTLIARQLEARLGAGAGSPSSG</sequence>